<dbReference type="Proteomes" id="UP000251717">
    <property type="component" value="Unassembled WGS sequence"/>
</dbReference>
<gene>
    <name evidence="17" type="primary">frdB</name>
    <name evidence="17" type="ORF">MBBTH_05680</name>
</gene>
<keyword evidence="11" id="KW-0408">Iron</keyword>
<dbReference type="GO" id="GO:0009055">
    <property type="term" value="F:electron transfer activity"/>
    <property type="evidence" value="ECO:0007669"/>
    <property type="project" value="InterPro"/>
</dbReference>
<comment type="cofactor">
    <cofactor evidence="2">
        <name>[4Fe-4S] cluster</name>
        <dbReference type="ChEBI" id="CHEBI:49883"/>
    </cofactor>
</comment>
<dbReference type="GO" id="GO:0051537">
    <property type="term" value="F:2 iron, 2 sulfur cluster binding"/>
    <property type="evidence" value="ECO:0007669"/>
    <property type="project" value="UniProtKB-KW"/>
</dbReference>
<dbReference type="GO" id="GO:0008177">
    <property type="term" value="F:succinate dehydrogenase (quinone) activity"/>
    <property type="evidence" value="ECO:0007669"/>
    <property type="project" value="UniProtKB-EC"/>
</dbReference>
<dbReference type="EC" id="1.3.5.1" evidence="5"/>
<evidence type="ECO:0000256" key="4">
    <source>
        <dbReference type="ARBA" id="ARBA00009433"/>
    </source>
</evidence>
<dbReference type="OrthoDB" id="144910at2157"/>
<evidence type="ECO:0000256" key="9">
    <source>
        <dbReference type="ARBA" id="ARBA00022723"/>
    </source>
</evidence>
<dbReference type="InterPro" id="IPR017900">
    <property type="entry name" value="4Fe4S_Fe_S_CS"/>
</dbReference>
<dbReference type="PROSITE" id="PS51085">
    <property type="entry name" value="2FE2S_FER_2"/>
    <property type="match status" value="1"/>
</dbReference>
<dbReference type="Pfam" id="PF13183">
    <property type="entry name" value="Fer4_8"/>
    <property type="match status" value="1"/>
</dbReference>
<dbReference type="EMBL" id="MZGS01000016">
    <property type="protein sequence ID" value="PWB87981.1"/>
    <property type="molecule type" value="Genomic_DNA"/>
</dbReference>
<dbReference type="NCBIfam" id="TIGR00384">
    <property type="entry name" value="dhsB"/>
    <property type="match status" value="1"/>
</dbReference>
<sequence length="222" mass="25337">MKVMIKIDGELQTFDYDGDINISVITLLERWGRPIEYSCSCLQGICGACAMVINSEPKLACKTFLNEEKTVIENSEITIEPLSKFPLIKDLKVDRSILFDAMEDCELWLESDSTYHPKDLDFEYEMSLCLMCGCCTEVCPNYKLGDFVGAPVAVSASKLVNQESDKDHLKSLKKNYKKRFFSHCVKSTSCEDVCPMGIPTQRAISKMNRKSVWRIWQLLNRD</sequence>
<keyword evidence="13" id="KW-0003">3Fe-4S</keyword>
<evidence type="ECO:0000256" key="5">
    <source>
        <dbReference type="ARBA" id="ARBA00012792"/>
    </source>
</evidence>
<dbReference type="InterPro" id="IPR004489">
    <property type="entry name" value="Succ_DH/fum_Rdtase_Fe-S"/>
</dbReference>
<dbReference type="GO" id="GO:0022904">
    <property type="term" value="P:respiratory electron transport chain"/>
    <property type="evidence" value="ECO:0007669"/>
    <property type="project" value="TreeGrafter"/>
</dbReference>
<evidence type="ECO:0000256" key="2">
    <source>
        <dbReference type="ARBA" id="ARBA00001966"/>
    </source>
</evidence>
<keyword evidence="12" id="KW-0411">Iron-sulfur</keyword>
<evidence type="ECO:0000256" key="13">
    <source>
        <dbReference type="ARBA" id="ARBA00023291"/>
    </source>
</evidence>
<dbReference type="PROSITE" id="PS00197">
    <property type="entry name" value="2FE2S_FER_1"/>
    <property type="match status" value="1"/>
</dbReference>
<keyword evidence="9" id="KW-0479">Metal-binding</keyword>
<evidence type="ECO:0000256" key="1">
    <source>
        <dbReference type="ARBA" id="ARBA00001927"/>
    </source>
</evidence>
<dbReference type="Gene3D" id="1.10.1060.10">
    <property type="entry name" value="Alpha-helical ferredoxin"/>
    <property type="match status" value="1"/>
</dbReference>
<accession>A0A315XNK9</accession>
<keyword evidence="10 17" id="KW-0560">Oxidoreductase</keyword>
<evidence type="ECO:0000256" key="6">
    <source>
        <dbReference type="ARBA" id="ARBA00022485"/>
    </source>
</evidence>
<keyword evidence="18" id="KW-1185">Reference proteome</keyword>
<dbReference type="SUPFAM" id="SSF54292">
    <property type="entry name" value="2Fe-2S ferredoxin-like"/>
    <property type="match status" value="1"/>
</dbReference>
<keyword evidence="8" id="KW-0001">2Fe-2S</keyword>
<dbReference type="CDD" id="cd00207">
    <property type="entry name" value="fer2"/>
    <property type="match status" value="1"/>
</dbReference>
<dbReference type="InterPro" id="IPR012675">
    <property type="entry name" value="Beta-grasp_dom_sf"/>
</dbReference>
<dbReference type="InterPro" id="IPR050573">
    <property type="entry name" value="SDH/FRD_Iron-Sulfur"/>
</dbReference>
<evidence type="ECO:0000259" key="15">
    <source>
        <dbReference type="PROSITE" id="PS51085"/>
    </source>
</evidence>
<comment type="caution">
    <text evidence="17">The sequence shown here is derived from an EMBL/GenBank/DDBJ whole genome shotgun (WGS) entry which is preliminary data.</text>
</comment>
<comment type="cofactor">
    <cofactor evidence="14">
        <name>[2Fe-2S] cluster</name>
        <dbReference type="ChEBI" id="CHEBI:190135"/>
    </cofactor>
</comment>
<dbReference type="InterPro" id="IPR001041">
    <property type="entry name" value="2Fe-2S_ferredoxin-type"/>
</dbReference>
<dbReference type="InterPro" id="IPR025192">
    <property type="entry name" value="Succ_DH/fum_Rdtase_N"/>
</dbReference>
<keyword evidence="6" id="KW-0004">4Fe-4S</keyword>
<evidence type="ECO:0000256" key="3">
    <source>
        <dbReference type="ARBA" id="ARBA00005163"/>
    </source>
</evidence>
<dbReference type="PROSITE" id="PS51379">
    <property type="entry name" value="4FE4S_FER_2"/>
    <property type="match status" value="1"/>
</dbReference>
<dbReference type="PROSITE" id="PS00198">
    <property type="entry name" value="4FE4S_FER_1"/>
    <property type="match status" value="1"/>
</dbReference>
<protein>
    <recommendedName>
        <fullName evidence="5">succinate dehydrogenase</fullName>
        <ecNumber evidence="5">1.3.5.1</ecNumber>
    </recommendedName>
</protein>
<dbReference type="InterPro" id="IPR036010">
    <property type="entry name" value="2Fe-2S_ferredoxin-like_sf"/>
</dbReference>
<evidence type="ECO:0000256" key="11">
    <source>
        <dbReference type="ARBA" id="ARBA00023004"/>
    </source>
</evidence>
<evidence type="ECO:0000256" key="12">
    <source>
        <dbReference type="ARBA" id="ARBA00023014"/>
    </source>
</evidence>
<feature type="domain" description="4Fe-4S ferredoxin-type" evidence="16">
    <location>
        <begin position="120"/>
        <end position="150"/>
    </location>
</feature>
<dbReference type="PANTHER" id="PTHR11921">
    <property type="entry name" value="SUCCINATE DEHYDROGENASE IRON-SULFUR PROTEIN"/>
    <property type="match status" value="1"/>
</dbReference>
<dbReference type="RefSeq" id="WP_116591541.1">
    <property type="nucleotide sequence ID" value="NZ_MZGS01000016.1"/>
</dbReference>
<evidence type="ECO:0000259" key="16">
    <source>
        <dbReference type="PROSITE" id="PS51379"/>
    </source>
</evidence>
<evidence type="ECO:0000313" key="17">
    <source>
        <dbReference type="EMBL" id="PWB87981.1"/>
    </source>
</evidence>
<name>A0A315XNK9_9EURY</name>
<dbReference type="GO" id="GO:0051539">
    <property type="term" value="F:4 iron, 4 sulfur cluster binding"/>
    <property type="evidence" value="ECO:0007669"/>
    <property type="project" value="UniProtKB-KW"/>
</dbReference>
<dbReference type="Pfam" id="PF13085">
    <property type="entry name" value="Fer2_3"/>
    <property type="match status" value="1"/>
</dbReference>
<dbReference type="InterPro" id="IPR006058">
    <property type="entry name" value="2Fe2S_fd_BS"/>
</dbReference>
<proteinExistence type="inferred from homology"/>
<evidence type="ECO:0000313" key="18">
    <source>
        <dbReference type="Proteomes" id="UP000251717"/>
    </source>
</evidence>
<dbReference type="InterPro" id="IPR017896">
    <property type="entry name" value="4Fe4S_Fe-S-bd"/>
</dbReference>
<dbReference type="PANTHER" id="PTHR11921:SF29">
    <property type="entry name" value="SUCCINATE DEHYDROGENASE [UBIQUINONE] IRON-SULFUR SUBUNIT, MITOCHONDRIAL"/>
    <property type="match status" value="1"/>
</dbReference>
<feature type="domain" description="2Fe-2S ferredoxin-type" evidence="15">
    <location>
        <begin position="1"/>
        <end position="78"/>
    </location>
</feature>
<dbReference type="InterPro" id="IPR009051">
    <property type="entry name" value="Helical_ferredxn"/>
</dbReference>
<dbReference type="SUPFAM" id="SSF46548">
    <property type="entry name" value="alpha-helical ferredoxin"/>
    <property type="match status" value="1"/>
</dbReference>
<comment type="cofactor">
    <cofactor evidence="1">
        <name>[3Fe-4S] cluster</name>
        <dbReference type="ChEBI" id="CHEBI:21137"/>
    </cofactor>
</comment>
<dbReference type="Gene3D" id="3.10.20.30">
    <property type="match status" value="1"/>
</dbReference>
<reference evidence="17 18" key="1">
    <citation type="submission" date="2017-03" db="EMBL/GenBank/DDBJ databases">
        <title>Genome sequence of Methanobrevibacter thaueri.</title>
        <authorList>
            <person name="Poehlein A."/>
            <person name="Seedorf H."/>
            <person name="Daniel R."/>
        </authorList>
    </citation>
    <scope>NUCLEOTIDE SEQUENCE [LARGE SCALE GENOMIC DNA]</scope>
    <source>
        <strain evidence="17 18">DSM 11995</strain>
    </source>
</reference>
<keyword evidence="7" id="KW-0816">Tricarboxylic acid cycle</keyword>
<evidence type="ECO:0000256" key="8">
    <source>
        <dbReference type="ARBA" id="ARBA00022714"/>
    </source>
</evidence>
<dbReference type="AlphaFoldDB" id="A0A315XNK9"/>
<comment type="similarity">
    <text evidence="4">Belongs to the succinate dehydrogenase/fumarate reductase iron-sulfur protein family.</text>
</comment>
<comment type="pathway">
    <text evidence="3">Carbohydrate metabolism; tricarboxylic acid cycle.</text>
</comment>
<evidence type="ECO:0000256" key="7">
    <source>
        <dbReference type="ARBA" id="ARBA00022532"/>
    </source>
</evidence>
<evidence type="ECO:0000256" key="14">
    <source>
        <dbReference type="ARBA" id="ARBA00034078"/>
    </source>
</evidence>
<dbReference type="GO" id="GO:0006099">
    <property type="term" value="P:tricarboxylic acid cycle"/>
    <property type="evidence" value="ECO:0007669"/>
    <property type="project" value="UniProtKB-KW"/>
</dbReference>
<evidence type="ECO:0000256" key="10">
    <source>
        <dbReference type="ARBA" id="ARBA00023002"/>
    </source>
</evidence>
<organism evidence="17 18">
    <name type="scientific">Methanobrevibacter thaueri</name>
    <dbReference type="NCBI Taxonomy" id="190975"/>
    <lineage>
        <taxon>Archaea</taxon>
        <taxon>Methanobacteriati</taxon>
        <taxon>Methanobacteriota</taxon>
        <taxon>Methanomada group</taxon>
        <taxon>Methanobacteria</taxon>
        <taxon>Methanobacteriales</taxon>
        <taxon>Methanobacteriaceae</taxon>
        <taxon>Methanobrevibacter</taxon>
    </lineage>
</organism>
<dbReference type="GO" id="GO:0051538">
    <property type="term" value="F:3 iron, 4 sulfur cluster binding"/>
    <property type="evidence" value="ECO:0007669"/>
    <property type="project" value="UniProtKB-KW"/>
</dbReference>
<dbReference type="GO" id="GO:0046872">
    <property type="term" value="F:metal ion binding"/>
    <property type="evidence" value="ECO:0007669"/>
    <property type="project" value="UniProtKB-KW"/>
</dbReference>